<organism evidence="3">
    <name type="scientific">Brugia malayi</name>
    <name type="common">Filarial nematode worm</name>
    <dbReference type="NCBI Taxonomy" id="6279"/>
    <lineage>
        <taxon>Eukaryota</taxon>
        <taxon>Metazoa</taxon>
        <taxon>Ecdysozoa</taxon>
        <taxon>Nematoda</taxon>
        <taxon>Chromadorea</taxon>
        <taxon>Rhabditida</taxon>
        <taxon>Spirurina</taxon>
        <taxon>Spiruromorpha</taxon>
        <taxon>Filarioidea</taxon>
        <taxon>Onchocercidae</taxon>
        <taxon>Brugia</taxon>
    </lineage>
</organism>
<reference evidence="4" key="1">
    <citation type="journal article" date="2007" name="Science">
        <title>Draft genome of the filarial nematode parasite Brugia malayi.</title>
        <authorList>
            <person name="Ghedin E."/>
            <person name="Wang S."/>
            <person name="Spiro D."/>
            <person name="Caler E."/>
            <person name="Zhao Q."/>
            <person name="Crabtree J."/>
            <person name="Allen J.E."/>
            <person name="Delcher A.L."/>
            <person name="Guiliano D.B."/>
            <person name="Miranda-Saavedra D."/>
            <person name="Angiuoli S.V."/>
            <person name="Creasy T."/>
            <person name="Amedeo P."/>
            <person name="Haas B."/>
            <person name="El-Sayed N.M."/>
            <person name="Wortman J.R."/>
            <person name="Feldblyum T."/>
            <person name="Tallon L."/>
            <person name="Schatz M."/>
            <person name="Shumway M."/>
            <person name="Koo H."/>
            <person name="Salzberg S.L."/>
            <person name="Schobel S."/>
            <person name="Pertea M."/>
            <person name="Pop M."/>
            <person name="White O."/>
            <person name="Barton G.J."/>
            <person name="Carlow C.K."/>
            <person name="Crawford M.J."/>
            <person name="Daub J."/>
            <person name="Dimmic M.W."/>
            <person name="Estes C.F."/>
            <person name="Foster J.M."/>
            <person name="Ganatra M."/>
            <person name="Gregory W.F."/>
            <person name="Johnson N.M."/>
            <person name="Jin J."/>
            <person name="Komuniecki R."/>
            <person name="Korf I."/>
            <person name="Kumar S."/>
            <person name="Laney S."/>
            <person name="Li B.W."/>
            <person name="Li W."/>
            <person name="Lindblom T.H."/>
            <person name="Lustigman S."/>
            <person name="Ma D."/>
            <person name="Maina C.V."/>
            <person name="Martin D.M."/>
            <person name="McCarter J.P."/>
            <person name="McReynolds L."/>
            <person name="Mitreva M."/>
            <person name="Nutman T.B."/>
            <person name="Parkinson J."/>
            <person name="Peregrin-Alvarez J.M."/>
            <person name="Poole C."/>
            <person name="Ren Q."/>
            <person name="Saunders L."/>
            <person name="Sluder A.E."/>
            <person name="Smith K."/>
            <person name="Stanke M."/>
            <person name="Unnasch T.R."/>
            <person name="Ware J."/>
            <person name="Wei A.D."/>
            <person name="Weil G."/>
            <person name="Williams D.J."/>
            <person name="Zhang Y."/>
            <person name="Williams S.A."/>
            <person name="Fraser-Liggett C."/>
            <person name="Slatko B."/>
            <person name="Blaxter M.L."/>
            <person name="Scott A.L."/>
        </authorList>
    </citation>
    <scope>NUCLEOTIDE SEQUENCE</scope>
    <source>
        <strain evidence="4">FR3</strain>
    </source>
</reference>
<dbReference type="PANTHER" id="PTHR46708:SF2">
    <property type="entry name" value="FIBRONECTIN TYPE-III DOMAIN-CONTAINING PROTEIN"/>
    <property type="match status" value="1"/>
</dbReference>
<feature type="domain" description="Fibronectin type-III" evidence="2">
    <location>
        <begin position="170"/>
        <end position="269"/>
    </location>
</feature>
<dbReference type="WBParaSite" id="Bm18207.1">
    <property type="protein sequence ID" value="Bm18207.1"/>
    <property type="gene ID" value="WBGene00269356"/>
</dbReference>
<dbReference type="PROSITE" id="PS50853">
    <property type="entry name" value="FN3"/>
    <property type="match status" value="5"/>
</dbReference>
<dbReference type="SMART" id="SM00060">
    <property type="entry name" value="FN3"/>
    <property type="match status" value="5"/>
</dbReference>
<dbReference type="SUPFAM" id="SSF49265">
    <property type="entry name" value="Fibronectin type III"/>
    <property type="match status" value="2"/>
</dbReference>
<sequence length="677" mass="78612">MLLLYNFQLFFYHLSLSLPLSLSLSLLLLLQSFIYHKQSYAVPIDNNLPASRVQNFRARYDHPTDAIYIQWSYPDERQNDIQPHFLVRYRITNRPDGSAEFDWKYSLVGKELEARLDLDEVRNGDELQAQVRAERSDGTILEDWSQSLLISISKRVLIDGIPAADDDLLPPLDFQAHILSTSMVRLEWISPFKILSNAPLNHYYIVNVKQLTSSDNAPLLRQQVKVHANSFTLDNLKPGQRYELTIRTASSSERVSSVAAIVEITMPREDEYFEVGNLIISSYFKSTDQGIVNLTWDVPTHKQNQIKAYNVQYSEVGTEEWHQLQFNNSNPSASLTNLKSDTEYLLKIQTHLVNNLTTESGQFRFRTPIVVRNPIKKVDVIYTHEIDGVRLQWTLENFLPANVIDGYDVYLSDNPDLPDAEWLYYPVSATSQQQSNDIVASGANSLTLRDLQPGHAYYVRINVRKKDGEIIRASSIYRFKTMERTEFREHRQGNALSYRLLSPGRVQIAWTYPSFILPYVTGSSIMYAESNDLPINQWKRIILADPRQNSIVLEQLKPNSRYFIRILPQINSTFHDSNIIDTFEIRTGIENHMQFSNPNDIQSSILQQHEKHQNENMMTKLENEKLILNACNPDSIKVIFVVYVFQHHYVMQLSIIKRFEKINEFLPRDEYLKMFEN</sequence>
<reference evidence="3" key="2">
    <citation type="submission" date="2019-04" db="EMBL/GenBank/DDBJ databases">
        <authorList>
            <person name="Howe K."/>
            <person name="Paulini M."/>
            <person name="Williams G."/>
        </authorList>
    </citation>
    <scope>NUCLEOTIDE SEQUENCE [LARGE SCALE GENOMIC DNA]</scope>
    <source>
        <strain evidence="3">FR3</strain>
    </source>
</reference>
<feature type="domain" description="Fibronectin type-III" evidence="2">
    <location>
        <begin position="492"/>
        <end position="590"/>
    </location>
</feature>
<dbReference type="CTD" id="66059212"/>
<proteinExistence type="predicted"/>
<name>A0A4E9FJH3_BRUMA</name>
<protein>
    <submittedName>
        <fullName evidence="5">Fibronectin type-III domain-containing protein</fullName>
    </submittedName>
</protein>
<dbReference type="Pfam" id="PF00041">
    <property type="entry name" value="fn3"/>
    <property type="match status" value="2"/>
</dbReference>
<evidence type="ECO:0000256" key="1">
    <source>
        <dbReference type="ARBA" id="ARBA00022737"/>
    </source>
</evidence>
<keyword evidence="1" id="KW-0677">Repeat</keyword>
<evidence type="ECO:0000313" key="4">
    <source>
        <dbReference type="Proteomes" id="UP000006672"/>
    </source>
</evidence>
<evidence type="ECO:0000313" key="5">
    <source>
        <dbReference type="WBParaSite" id="Bm18207.1"/>
    </source>
</evidence>
<dbReference type="KEGG" id="bmy:BM_BM18207"/>
<dbReference type="InterPro" id="IPR013783">
    <property type="entry name" value="Ig-like_fold"/>
</dbReference>
<reference evidence="5" key="3">
    <citation type="submission" date="2019-12" db="UniProtKB">
        <authorList>
            <consortium name="WormBaseParasite"/>
        </authorList>
    </citation>
    <scope>IDENTIFICATION</scope>
</reference>
<accession>A0A4E9FJH3</accession>
<dbReference type="InterPro" id="IPR003961">
    <property type="entry name" value="FN3_dom"/>
</dbReference>
<dbReference type="AlphaFoldDB" id="A0A4E9FJH3"/>
<feature type="domain" description="Fibronectin type-III" evidence="2">
    <location>
        <begin position="52"/>
        <end position="156"/>
    </location>
</feature>
<accession>A0A5S6PFP7</accession>
<dbReference type="InterPro" id="IPR036116">
    <property type="entry name" value="FN3_sf"/>
</dbReference>
<dbReference type="EMBL" id="CAAKNF010000193">
    <property type="protein sequence ID" value="VIO94980.1"/>
    <property type="molecule type" value="Genomic_DNA"/>
</dbReference>
<gene>
    <name evidence="3 5" type="primary">Bm18207</name>
    <name evidence="3" type="ORF">BM_BM18207</name>
</gene>
<dbReference type="OrthoDB" id="261433at2759"/>
<dbReference type="InterPro" id="IPR050991">
    <property type="entry name" value="ECM_Regulatory_Proteins"/>
</dbReference>
<evidence type="ECO:0000259" key="2">
    <source>
        <dbReference type="PROSITE" id="PS50853"/>
    </source>
</evidence>
<dbReference type="GeneID" id="66059212"/>
<dbReference type="Proteomes" id="UP000006672">
    <property type="component" value="Unassembled WGS sequence"/>
</dbReference>
<feature type="domain" description="Fibronectin type-III" evidence="2">
    <location>
        <begin position="374"/>
        <end position="484"/>
    </location>
</feature>
<dbReference type="RefSeq" id="XP_042935355.1">
    <property type="nucleotide sequence ID" value="XM_043079421.1"/>
</dbReference>
<dbReference type="CDD" id="cd00063">
    <property type="entry name" value="FN3"/>
    <property type="match status" value="4"/>
</dbReference>
<feature type="domain" description="Fibronectin type-III" evidence="2">
    <location>
        <begin position="274"/>
        <end position="370"/>
    </location>
</feature>
<dbReference type="Gene3D" id="2.60.40.10">
    <property type="entry name" value="Immunoglobulins"/>
    <property type="match status" value="5"/>
</dbReference>
<evidence type="ECO:0000313" key="3">
    <source>
        <dbReference type="EMBL" id="VIO94980.1"/>
    </source>
</evidence>
<dbReference type="PANTHER" id="PTHR46708">
    <property type="entry name" value="TENASCIN"/>
    <property type="match status" value="1"/>
</dbReference>
<keyword evidence="4" id="KW-1185">Reference proteome</keyword>